<dbReference type="InterPro" id="IPR029752">
    <property type="entry name" value="D-isomer_DH_CS1"/>
</dbReference>
<feature type="domain" description="FAD dependent oxidoreductase" evidence="9">
    <location>
        <begin position="122"/>
        <end position="384"/>
    </location>
</feature>
<name>A0ABQ5WWX5_9PROT</name>
<dbReference type="EMBL" id="BSNW01000005">
    <property type="protein sequence ID" value="GLQ67894.1"/>
    <property type="molecule type" value="Genomic_DNA"/>
</dbReference>
<evidence type="ECO:0000256" key="4">
    <source>
        <dbReference type="ARBA" id="ARBA00022827"/>
    </source>
</evidence>
<comment type="cofactor">
    <cofactor evidence="1">
        <name>FAD</name>
        <dbReference type="ChEBI" id="CHEBI:57692"/>
    </cofactor>
</comment>
<dbReference type="PROSITE" id="PS00065">
    <property type="entry name" value="D_2_HYDROXYACID_DH_1"/>
    <property type="match status" value="1"/>
</dbReference>
<evidence type="ECO:0000259" key="9">
    <source>
        <dbReference type="Pfam" id="PF01266"/>
    </source>
</evidence>
<evidence type="ECO:0000256" key="6">
    <source>
        <dbReference type="ARBA" id="ARBA00039101"/>
    </source>
</evidence>
<evidence type="ECO:0000256" key="5">
    <source>
        <dbReference type="ARBA" id="ARBA00023002"/>
    </source>
</evidence>
<keyword evidence="4" id="KW-0274">FAD</keyword>
<dbReference type="PROSITE" id="PS00677">
    <property type="entry name" value="DAO"/>
    <property type="match status" value="1"/>
</dbReference>
<reference evidence="11" key="1">
    <citation type="journal article" date="2019" name="Int. J. Syst. Evol. Microbiol.">
        <title>The Global Catalogue of Microorganisms (GCM) 10K type strain sequencing project: providing services to taxonomists for standard genome sequencing and annotation.</title>
        <authorList>
            <consortium name="The Broad Institute Genomics Platform"/>
            <consortium name="The Broad Institute Genome Sequencing Center for Infectious Disease"/>
            <person name="Wu L."/>
            <person name="Ma J."/>
        </authorList>
    </citation>
    <scope>NUCLEOTIDE SEQUENCE [LARGE SCALE GENOMIC DNA]</scope>
    <source>
        <strain evidence="11">NBRC 3250</strain>
    </source>
</reference>
<evidence type="ECO:0000256" key="1">
    <source>
        <dbReference type="ARBA" id="ARBA00001974"/>
    </source>
</evidence>
<evidence type="ECO:0000313" key="10">
    <source>
        <dbReference type="EMBL" id="GLQ67894.1"/>
    </source>
</evidence>
<dbReference type="PANTHER" id="PTHR11530:SF11">
    <property type="entry name" value="D-ASPARTATE OXIDASE"/>
    <property type="match status" value="1"/>
</dbReference>
<protein>
    <recommendedName>
        <fullName evidence="7">D-amino-acid oxidase</fullName>
        <ecNumber evidence="6">1.4.3.3</ecNumber>
    </recommendedName>
</protein>
<evidence type="ECO:0000313" key="11">
    <source>
        <dbReference type="Proteomes" id="UP001156672"/>
    </source>
</evidence>
<dbReference type="Gene3D" id="3.30.9.10">
    <property type="entry name" value="D-Amino Acid Oxidase, subunit A, domain 2"/>
    <property type="match status" value="1"/>
</dbReference>
<keyword evidence="3" id="KW-0285">Flavoprotein</keyword>
<dbReference type="Pfam" id="PF01266">
    <property type="entry name" value="DAO"/>
    <property type="match status" value="1"/>
</dbReference>
<comment type="similarity">
    <text evidence="2">Belongs to the DAMOX/DASOX family.</text>
</comment>
<gene>
    <name evidence="10" type="ORF">GCM10007866_03420</name>
</gene>
<dbReference type="Gene3D" id="3.40.50.720">
    <property type="entry name" value="NAD(P)-binding Rossmann-like Domain"/>
    <property type="match status" value="2"/>
</dbReference>
<proteinExistence type="inferred from homology"/>
<organism evidence="10 11">
    <name type="scientific">Gluconobacter albidus</name>
    <dbReference type="NCBI Taxonomy" id="318683"/>
    <lineage>
        <taxon>Bacteria</taxon>
        <taxon>Pseudomonadati</taxon>
        <taxon>Pseudomonadota</taxon>
        <taxon>Alphaproteobacteria</taxon>
        <taxon>Acetobacterales</taxon>
        <taxon>Acetobacteraceae</taxon>
        <taxon>Gluconobacter</taxon>
    </lineage>
</organism>
<sequence>MNSLSQPEGFTMPLLSRRHVMAGGASVVGLSSLSACATRPLFNPDLDADVRSIPVIRARTDRIDRITVCLRPFRAAGPRLEVDHVGHKTVVHNYGHGGSGWSLSWGSAKLAVERALPVSRNIGVIGCGAIGLTTAIVAQQAGAQVTIYTEALPPFVRSSRASGSWTPSSRIASADAVTPEFAKRWETMARYSFSCYQSLQGLPGNPVEWDTFYGLHSREPAAPHADPIGFARLDERIRDIDPQGDLIRVDDSRLPYSEVHKKPNLIFNVASYSDYLMRQFLERGGRVKVLTLHHPSELTALPEPVFINCTGYGARALWNDTSIVPVRGQIAWLIPQPEALCSMSFENVYVVSRRDGIVVQWLGDDMGFGYDNTDETPDLAEARRSVSVINGLYRRMGYRI</sequence>
<accession>A0ABQ5WWX5</accession>
<dbReference type="InterPro" id="IPR006181">
    <property type="entry name" value="D-amino_acid_oxidase_CS"/>
</dbReference>
<dbReference type="InterPro" id="IPR023209">
    <property type="entry name" value="DAO"/>
</dbReference>
<evidence type="ECO:0000256" key="2">
    <source>
        <dbReference type="ARBA" id="ARBA00006730"/>
    </source>
</evidence>
<dbReference type="Proteomes" id="UP001156672">
    <property type="component" value="Unassembled WGS sequence"/>
</dbReference>
<comment type="caution">
    <text evidence="10">The sequence shown here is derived from an EMBL/GenBank/DDBJ whole genome shotgun (WGS) entry which is preliminary data.</text>
</comment>
<evidence type="ECO:0000256" key="3">
    <source>
        <dbReference type="ARBA" id="ARBA00022630"/>
    </source>
</evidence>
<keyword evidence="11" id="KW-1185">Reference proteome</keyword>
<dbReference type="EC" id="1.4.3.3" evidence="6"/>
<evidence type="ECO:0000256" key="7">
    <source>
        <dbReference type="ARBA" id="ARBA00039751"/>
    </source>
</evidence>
<dbReference type="PANTHER" id="PTHR11530">
    <property type="entry name" value="D-AMINO ACID OXIDASE"/>
    <property type="match status" value="1"/>
</dbReference>
<evidence type="ECO:0000256" key="8">
    <source>
        <dbReference type="ARBA" id="ARBA00049547"/>
    </source>
</evidence>
<comment type="catalytic activity">
    <reaction evidence="8">
        <text>a D-alpha-amino acid + O2 + H2O = a 2-oxocarboxylate + H2O2 + NH4(+)</text>
        <dbReference type="Rhea" id="RHEA:21816"/>
        <dbReference type="ChEBI" id="CHEBI:15377"/>
        <dbReference type="ChEBI" id="CHEBI:15379"/>
        <dbReference type="ChEBI" id="CHEBI:16240"/>
        <dbReference type="ChEBI" id="CHEBI:28938"/>
        <dbReference type="ChEBI" id="CHEBI:35179"/>
        <dbReference type="ChEBI" id="CHEBI:59871"/>
        <dbReference type="EC" id="1.4.3.3"/>
    </reaction>
    <physiologicalReaction direction="left-to-right" evidence="8">
        <dbReference type="Rhea" id="RHEA:21817"/>
    </physiologicalReaction>
</comment>
<dbReference type="SUPFAM" id="SSF51971">
    <property type="entry name" value="Nucleotide-binding domain"/>
    <property type="match status" value="1"/>
</dbReference>
<keyword evidence="5" id="KW-0560">Oxidoreductase</keyword>
<dbReference type="InterPro" id="IPR006076">
    <property type="entry name" value="FAD-dep_OxRdtase"/>
</dbReference>